<accession>A0A4R8RWH7</accession>
<organism evidence="3 4">
    <name type="scientific">Mycobacteroides salmoniphilum</name>
    <dbReference type="NCBI Taxonomy" id="404941"/>
    <lineage>
        <taxon>Bacteria</taxon>
        <taxon>Bacillati</taxon>
        <taxon>Actinomycetota</taxon>
        <taxon>Actinomycetes</taxon>
        <taxon>Mycobacteriales</taxon>
        <taxon>Mycobacteriaceae</taxon>
        <taxon>Mycobacteroides</taxon>
    </lineage>
</organism>
<dbReference type="EMBL" id="PECH01000009">
    <property type="protein sequence ID" value="TDZ78782.1"/>
    <property type="molecule type" value="Genomic_DNA"/>
</dbReference>
<dbReference type="RefSeq" id="WP_134073661.1">
    <property type="nucleotide sequence ID" value="NZ_PECH01000009.1"/>
</dbReference>
<gene>
    <name evidence="3" type="ORF">DE4585_04619</name>
</gene>
<reference evidence="3 4" key="1">
    <citation type="journal article" date="2019" name="Sci. Rep.">
        <title>Extended insight into the Mycobacterium chelonae-abscessus complex through whole genome sequencing of Mycobacterium salmoniphilum outbreak and Mycobacterium salmoniphilum-like strains.</title>
        <authorList>
            <person name="Behra P.R.K."/>
            <person name="Das S."/>
            <person name="Pettersson B.M.F."/>
            <person name="Shirreff L."/>
            <person name="DuCote T."/>
            <person name="Jacobsson K.G."/>
            <person name="Ennis D.G."/>
            <person name="Kirsebom L.A."/>
        </authorList>
    </citation>
    <scope>NUCLEOTIDE SEQUENCE [LARGE SCALE GENOMIC DNA]</scope>
    <source>
        <strain evidence="3 4">DE 4585</strain>
    </source>
</reference>
<feature type="signal peptide" evidence="2">
    <location>
        <begin position="1"/>
        <end position="18"/>
    </location>
</feature>
<proteinExistence type="predicted"/>
<feature type="compositionally biased region" description="Low complexity" evidence="1">
    <location>
        <begin position="35"/>
        <end position="49"/>
    </location>
</feature>
<keyword evidence="2" id="KW-0732">Signal</keyword>
<feature type="region of interest" description="Disordered" evidence="1">
    <location>
        <begin position="35"/>
        <end position="65"/>
    </location>
</feature>
<dbReference type="Pfam" id="PF12079">
    <property type="entry name" value="DUF3558"/>
    <property type="match status" value="1"/>
</dbReference>
<dbReference type="Proteomes" id="UP000295117">
    <property type="component" value="Unassembled WGS sequence"/>
</dbReference>
<evidence type="ECO:0000256" key="1">
    <source>
        <dbReference type="SAM" id="MobiDB-lite"/>
    </source>
</evidence>
<feature type="chain" id="PRO_5038970482" description="DUF3558 domain-containing protein" evidence="2">
    <location>
        <begin position="19"/>
        <end position="199"/>
    </location>
</feature>
<evidence type="ECO:0000313" key="4">
    <source>
        <dbReference type="Proteomes" id="UP000295117"/>
    </source>
</evidence>
<evidence type="ECO:0000313" key="3">
    <source>
        <dbReference type="EMBL" id="TDZ78782.1"/>
    </source>
</evidence>
<comment type="caution">
    <text evidence="3">The sequence shown here is derived from an EMBL/GenBank/DDBJ whole genome shotgun (WGS) entry which is preliminary data.</text>
</comment>
<sequence precursor="true">MSPALRLVLLTAAALALAGCGDTISGDAKTATAHSSSWTSGATSASPPTGNAVPAPHQTPNANTDGTTFDPCLAYSVAELNKWGLDPATVKGVDDGLQRGCIWDGKGWYVQQLVINRSISEYLDTDNYPDAQPLTIAGLQGSQHRLSQPGTGFCSVQIPSQRAVVATLVNVDAGAATRIPDACTKAIEIATDTAAKLPK</sequence>
<evidence type="ECO:0000256" key="2">
    <source>
        <dbReference type="SAM" id="SignalP"/>
    </source>
</evidence>
<dbReference type="AlphaFoldDB" id="A0A4R8RWH7"/>
<evidence type="ECO:0008006" key="5">
    <source>
        <dbReference type="Google" id="ProtNLM"/>
    </source>
</evidence>
<name>A0A4R8RWH7_9MYCO</name>
<dbReference type="PROSITE" id="PS51257">
    <property type="entry name" value="PROKAR_LIPOPROTEIN"/>
    <property type="match status" value="1"/>
</dbReference>
<protein>
    <recommendedName>
        <fullName evidence="5">DUF3558 domain-containing protein</fullName>
    </recommendedName>
</protein>
<dbReference type="InterPro" id="IPR024520">
    <property type="entry name" value="DUF3558"/>
</dbReference>